<name>A0ABY4QLJ7_9MYCO</name>
<feature type="transmembrane region" description="Helical" evidence="5">
    <location>
        <begin position="55"/>
        <end position="75"/>
    </location>
</feature>
<dbReference type="Pfam" id="PF00654">
    <property type="entry name" value="Voltage_CLC"/>
    <property type="match status" value="1"/>
</dbReference>
<dbReference type="RefSeq" id="WP_219066085.1">
    <property type="nucleotide sequence ID" value="NZ_CAJUXY010000004.1"/>
</dbReference>
<evidence type="ECO:0000256" key="5">
    <source>
        <dbReference type="SAM" id="Phobius"/>
    </source>
</evidence>
<dbReference type="EMBL" id="CP097320">
    <property type="protein sequence ID" value="UQX10831.1"/>
    <property type="molecule type" value="Genomic_DNA"/>
</dbReference>
<accession>A0ABY4QLJ7</accession>
<sequence length="408" mass="41937">MSRRNVDFLCAVVIVGLLAGVAGLATTLVLRFVEHLTYHYTFATLLQGVTGSSPVRRALGPMVGGGLAGLGWWLLRSRTDVPSLSAAIANRQRIRLLPFGVDAALQVMVVGSGASLGREGAPRQLAAALADLGVGWLKRLSVRDREILLACAAGAGLGAVYAVPFGGALFAVRVVLNTWHPRALGAALITSSLAVSVGSLATHDKPSLVWPSLHGSYLLTGYALALAPLTFAVGWGFNRIMAAARARALIRSWVLIPAIAGAGLLTGICSHWWPDLPGNGRSILTVSLDSGLTWAAAAVVLILKPLLTAVFLGAGAAGGMLTPALATGAAAGSLVVLSINSVAGTQLHVAAISLAGAAGVLAVTQRAPVWAAVFVWELAAPPVWLLLVFFGAALGAHGLRLLVERDRG</sequence>
<keyword evidence="5" id="KW-1133">Transmembrane helix</keyword>
<dbReference type="PANTHER" id="PTHR43427">
    <property type="entry name" value="CHLORIDE CHANNEL PROTEIN CLC-E"/>
    <property type="match status" value="1"/>
</dbReference>
<organism evidence="6 7">
    <name type="scientific">Candidatus Mycobacterium methanotrophicum</name>
    <dbReference type="NCBI Taxonomy" id="2943498"/>
    <lineage>
        <taxon>Bacteria</taxon>
        <taxon>Bacillati</taxon>
        <taxon>Actinomycetota</taxon>
        <taxon>Actinomycetes</taxon>
        <taxon>Mycobacteriales</taxon>
        <taxon>Mycobacteriaceae</taxon>
        <taxon>Mycobacterium</taxon>
    </lineage>
</organism>
<evidence type="ECO:0000256" key="1">
    <source>
        <dbReference type="ARBA" id="ARBA00022448"/>
    </source>
</evidence>
<dbReference type="Proteomes" id="UP001056610">
    <property type="component" value="Chromosome"/>
</dbReference>
<keyword evidence="1" id="KW-0813">Transport</keyword>
<keyword evidence="3" id="KW-0868">Chloride</keyword>
<feature type="transmembrane region" description="Helical" evidence="5">
    <location>
        <begin position="334"/>
        <end position="363"/>
    </location>
</feature>
<evidence type="ECO:0000313" key="7">
    <source>
        <dbReference type="Proteomes" id="UP001056610"/>
    </source>
</evidence>
<keyword evidence="5" id="KW-0812">Transmembrane</keyword>
<feature type="transmembrane region" description="Helical" evidence="5">
    <location>
        <begin position="184"/>
        <end position="203"/>
    </location>
</feature>
<gene>
    <name evidence="6" type="ORF">M5I08_23235</name>
</gene>
<evidence type="ECO:0000256" key="4">
    <source>
        <dbReference type="ARBA" id="ARBA00023303"/>
    </source>
</evidence>
<protein>
    <submittedName>
        <fullName evidence="6">Chloride channel protein</fullName>
    </submittedName>
</protein>
<keyword evidence="5" id="KW-0472">Membrane</keyword>
<evidence type="ECO:0000313" key="6">
    <source>
        <dbReference type="EMBL" id="UQX10831.1"/>
    </source>
</evidence>
<dbReference type="InterPro" id="IPR050368">
    <property type="entry name" value="ClC-type_chloride_channel"/>
</dbReference>
<feature type="transmembrane region" description="Helical" evidence="5">
    <location>
        <begin position="96"/>
        <end position="116"/>
    </location>
</feature>
<feature type="transmembrane region" description="Helical" evidence="5">
    <location>
        <begin position="147"/>
        <end position="172"/>
    </location>
</feature>
<reference evidence="6" key="1">
    <citation type="submission" date="2022-05" db="EMBL/GenBank/DDBJ databases">
        <title>A methanotrophic Mycobacterium dominates a cave microbial ecosystem.</title>
        <authorList>
            <person name="Van Spanning R.J.M."/>
            <person name="Guan Q."/>
            <person name="Melkonian C."/>
            <person name="Gallant J."/>
            <person name="Polerecky L."/>
            <person name="Flot J.-F."/>
            <person name="Brandt B.W."/>
            <person name="Braster M."/>
            <person name="Iturbe Espinoza P."/>
            <person name="Aerts J."/>
            <person name="Meima-Franke M."/>
            <person name="Piersma S.R."/>
            <person name="Bunduc C."/>
            <person name="Ummels R."/>
            <person name="Pain A."/>
            <person name="Fleming E.J."/>
            <person name="van der Wel N."/>
            <person name="Gherman V.D."/>
            <person name="Sarbu S.M."/>
            <person name="Bodelier P.L.E."/>
            <person name="Bitter W."/>
        </authorList>
    </citation>
    <scope>NUCLEOTIDE SEQUENCE</scope>
    <source>
        <strain evidence="6">Sulfur Cave</strain>
    </source>
</reference>
<proteinExistence type="predicted"/>
<keyword evidence="7" id="KW-1185">Reference proteome</keyword>
<keyword evidence="2" id="KW-0406">Ion transport</keyword>
<evidence type="ECO:0000256" key="2">
    <source>
        <dbReference type="ARBA" id="ARBA00023065"/>
    </source>
</evidence>
<dbReference type="PANTHER" id="PTHR43427:SF6">
    <property type="entry name" value="CHLORIDE CHANNEL PROTEIN CLC-E"/>
    <property type="match status" value="1"/>
</dbReference>
<feature type="transmembrane region" description="Helical" evidence="5">
    <location>
        <begin position="249"/>
        <end position="273"/>
    </location>
</feature>
<keyword evidence="4" id="KW-0407">Ion channel</keyword>
<evidence type="ECO:0000256" key="3">
    <source>
        <dbReference type="ARBA" id="ARBA00023214"/>
    </source>
</evidence>
<feature type="transmembrane region" description="Helical" evidence="5">
    <location>
        <begin position="215"/>
        <end position="237"/>
    </location>
</feature>
<dbReference type="InterPro" id="IPR001807">
    <property type="entry name" value="ClC"/>
</dbReference>
<feature type="transmembrane region" description="Helical" evidence="5">
    <location>
        <begin position="293"/>
        <end position="322"/>
    </location>
</feature>